<name>A0A232EJX2_9HYME</name>
<evidence type="ECO:0000256" key="1">
    <source>
        <dbReference type="SAM" id="MobiDB-lite"/>
    </source>
</evidence>
<feature type="region of interest" description="Disordered" evidence="1">
    <location>
        <begin position="55"/>
        <end position="86"/>
    </location>
</feature>
<dbReference type="AlphaFoldDB" id="A0A232EJX2"/>
<dbReference type="Pfam" id="PF00653">
    <property type="entry name" value="BIR"/>
    <property type="match status" value="1"/>
</dbReference>
<gene>
    <name evidence="2" type="ORF">TSAR_011276</name>
</gene>
<comment type="caution">
    <text evidence="2">The sequence shown here is derived from an EMBL/GenBank/DDBJ whole genome shotgun (WGS) entry which is preliminary data.</text>
</comment>
<dbReference type="PROSITE" id="PS50143">
    <property type="entry name" value="BIR_REPEAT_2"/>
    <property type="match status" value="1"/>
</dbReference>
<dbReference type="InterPro" id="IPR001370">
    <property type="entry name" value="BIR_rpt"/>
</dbReference>
<protein>
    <submittedName>
        <fullName evidence="2">Uncharacterized protein</fullName>
    </submittedName>
</protein>
<proteinExistence type="predicted"/>
<dbReference type="EMBL" id="NNAY01003914">
    <property type="protein sequence ID" value="OXU18660.1"/>
    <property type="molecule type" value="Genomic_DNA"/>
</dbReference>
<keyword evidence="3" id="KW-1185">Reference proteome</keyword>
<evidence type="ECO:0000313" key="3">
    <source>
        <dbReference type="Proteomes" id="UP000215335"/>
    </source>
</evidence>
<dbReference type="Proteomes" id="UP000215335">
    <property type="component" value="Unassembled WGS sequence"/>
</dbReference>
<feature type="compositionally biased region" description="Basic and acidic residues" evidence="1">
    <location>
        <begin position="55"/>
        <end position="84"/>
    </location>
</feature>
<accession>A0A232EJX2</accession>
<organism evidence="2 3">
    <name type="scientific">Trichomalopsis sarcophagae</name>
    <dbReference type="NCBI Taxonomy" id="543379"/>
    <lineage>
        <taxon>Eukaryota</taxon>
        <taxon>Metazoa</taxon>
        <taxon>Ecdysozoa</taxon>
        <taxon>Arthropoda</taxon>
        <taxon>Hexapoda</taxon>
        <taxon>Insecta</taxon>
        <taxon>Pterygota</taxon>
        <taxon>Neoptera</taxon>
        <taxon>Endopterygota</taxon>
        <taxon>Hymenoptera</taxon>
        <taxon>Apocrita</taxon>
        <taxon>Proctotrupomorpha</taxon>
        <taxon>Chalcidoidea</taxon>
        <taxon>Pteromalidae</taxon>
        <taxon>Pteromalinae</taxon>
        <taxon>Trichomalopsis</taxon>
    </lineage>
</organism>
<dbReference type="Gene3D" id="1.10.1170.10">
    <property type="entry name" value="Inhibitor Of Apoptosis Protein (2mihbC-IAP-1), Chain A"/>
    <property type="match status" value="1"/>
</dbReference>
<reference evidence="2 3" key="1">
    <citation type="journal article" date="2017" name="Curr. Biol.">
        <title>The Evolution of Venom by Co-option of Single-Copy Genes.</title>
        <authorList>
            <person name="Martinson E.O."/>
            <person name="Mrinalini"/>
            <person name="Kelkar Y.D."/>
            <person name="Chang C.H."/>
            <person name="Werren J.H."/>
        </authorList>
    </citation>
    <scope>NUCLEOTIDE SEQUENCE [LARGE SCALE GENOMIC DNA]</scope>
    <source>
        <strain evidence="2 3">Alberta</strain>
        <tissue evidence="2">Whole body</tissue>
    </source>
</reference>
<dbReference type="SUPFAM" id="SSF57924">
    <property type="entry name" value="Inhibitor of apoptosis (IAP) repeat"/>
    <property type="match status" value="1"/>
</dbReference>
<evidence type="ECO:0000313" key="2">
    <source>
        <dbReference type="EMBL" id="OXU18660.1"/>
    </source>
</evidence>
<sequence>MGFCYDDKKSQVFCYYCGVIISPLQNEEEIWTNHAFLTTDCCILRNQMGEKAIQEAREKYKRHSNETGRKREKTRDGEIERDFSKLTTTKLNNQQQNY</sequence>